<evidence type="ECO:0000259" key="10">
    <source>
        <dbReference type="SMART" id="SM00477"/>
    </source>
</evidence>
<dbReference type="PANTHER" id="PTHR13966">
    <property type="entry name" value="ENDONUCLEASE RELATED"/>
    <property type="match status" value="1"/>
</dbReference>
<evidence type="ECO:0000256" key="7">
    <source>
        <dbReference type="ARBA" id="ARBA00022842"/>
    </source>
</evidence>
<organism evidence="12 13">
    <name type="scientific">Sphingobacterium siyangense</name>
    <dbReference type="NCBI Taxonomy" id="459529"/>
    <lineage>
        <taxon>Bacteria</taxon>
        <taxon>Pseudomonadati</taxon>
        <taxon>Bacteroidota</taxon>
        <taxon>Sphingobacteriia</taxon>
        <taxon>Sphingobacteriales</taxon>
        <taxon>Sphingobacteriaceae</taxon>
        <taxon>Sphingobacterium</taxon>
    </lineage>
</organism>
<keyword evidence="6" id="KW-0378">Hydrolase</keyword>
<dbReference type="CDD" id="cd13120">
    <property type="entry name" value="BF2867_like_N"/>
    <property type="match status" value="1"/>
</dbReference>
<proteinExistence type="inferred from homology"/>
<feature type="domain" description="ENPP1-3/EXOG-like endonuclease/phosphodiesterase" evidence="10">
    <location>
        <begin position="321"/>
        <end position="523"/>
    </location>
</feature>
<dbReference type="SMART" id="SM00892">
    <property type="entry name" value="Endonuclease_NS"/>
    <property type="match status" value="1"/>
</dbReference>
<keyword evidence="7" id="KW-0460">Magnesium</keyword>
<dbReference type="Pfam" id="PF01223">
    <property type="entry name" value="Endonuclease_NS"/>
    <property type="match status" value="1"/>
</dbReference>
<dbReference type="Gene3D" id="3.40.570.10">
    <property type="entry name" value="Extracellular Endonuclease, subunit A"/>
    <property type="match status" value="1"/>
</dbReference>
<dbReference type="GO" id="GO:0003676">
    <property type="term" value="F:nucleic acid binding"/>
    <property type="evidence" value="ECO:0007669"/>
    <property type="project" value="InterPro"/>
</dbReference>
<evidence type="ECO:0000313" key="13">
    <source>
        <dbReference type="Proteomes" id="UP000315908"/>
    </source>
</evidence>
<feature type="domain" description="DNA/RNA non-specific endonuclease/pyrophosphatase/phosphodiesterase" evidence="11">
    <location>
        <begin position="320"/>
        <end position="523"/>
    </location>
</feature>
<dbReference type="GO" id="GO:0004519">
    <property type="term" value="F:endonuclease activity"/>
    <property type="evidence" value="ECO:0007669"/>
    <property type="project" value="UniProtKB-KW"/>
</dbReference>
<keyword evidence="5 12" id="KW-0255">Endonuclease</keyword>
<dbReference type="InterPro" id="IPR020821">
    <property type="entry name" value="ENPP1-3/EXOG-like_nuc-like"/>
</dbReference>
<dbReference type="Gene3D" id="2.60.40.2620">
    <property type="entry name" value="Fimbrillin-like"/>
    <property type="match status" value="1"/>
</dbReference>
<dbReference type="GO" id="GO:0046872">
    <property type="term" value="F:metal ion binding"/>
    <property type="evidence" value="ECO:0007669"/>
    <property type="project" value="UniProtKB-KW"/>
</dbReference>
<evidence type="ECO:0000256" key="3">
    <source>
        <dbReference type="ARBA" id="ARBA00022722"/>
    </source>
</evidence>
<dbReference type="Proteomes" id="UP000315908">
    <property type="component" value="Unassembled WGS sequence"/>
</dbReference>
<sequence>MTNTTKAIPDQNIFRIAYIIIALLTFNSCQKTETRIDRAAVQFTPTIVGQINTQTTEISWNKNDQIGVYMYKADQPLAAISLIDQVKNYPFTFNGSVFQSNSPVFLPNENVDFIAYYPYKSLADFQYPINISDQSNPAALDLMYANNAKNIGKNNNTVPLIFVRQLSKVNIKLSITNTAALEANQIIVKMPAISIQGGFDLTTGKLTVNSTEKKDVQKKVSLNTNKTARIEFMLLPGEDITGKAIKFIATNGDTYTWAIPQNRDLKNLPAGSQYSFDINIDNGKLSGGIGESQAYLEIPKMSNLSSDEVFIQHFMPDASDSRNYAMLYDKKLKMAYWVAYPLYNSMLGSGNRTDAWGYDPAVSTAFQPNLFKGFQPTGYDRGHQLPSADRNLNIAQNKTTFYFTNMTAQVSRLNQGIWANLETKVRTWTAQCDTMYVVTGAIPKTSTENSLDFAQDNDGKDIAKPKYYFKALAMKKGNEYYTIGYKIDNVIPPSGSTFENYRLTVSELEKITGFTFFPDLNDTQKGNINTSIWK</sequence>
<dbReference type="AlphaFoldDB" id="A0A562MW90"/>
<dbReference type="PROSITE" id="PS01070">
    <property type="entry name" value="NUCLEASE_NON_SPEC"/>
    <property type="match status" value="1"/>
</dbReference>
<dbReference type="Pfam" id="PF13149">
    <property type="entry name" value="Mfa_like_1"/>
    <property type="match status" value="1"/>
</dbReference>
<dbReference type="Gene3D" id="2.60.40.2630">
    <property type="match status" value="1"/>
</dbReference>
<reference evidence="12 13" key="1">
    <citation type="journal article" date="2015" name="Stand. Genomic Sci.">
        <title>Genomic Encyclopedia of Bacterial and Archaeal Type Strains, Phase III: the genomes of soil and plant-associated and newly described type strains.</title>
        <authorList>
            <person name="Whitman W.B."/>
            <person name="Woyke T."/>
            <person name="Klenk H.P."/>
            <person name="Zhou Y."/>
            <person name="Lilburn T.G."/>
            <person name="Beck B.J."/>
            <person name="De Vos P."/>
            <person name="Vandamme P."/>
            <person name="Eisen J.A."/>
            <person name="Garrity G."/>
            <person name="Hugenholtz P."/>
            <person name="Kyrpides N.C."/>
        </authorList>
    </citation>
    <scope>NUCLEOTIDE SEQUENCE [LARGE SCALE GENOMIC DNA]</scope>
    <source>
        <strain evidence="12 13">CGMCC 1.6855</strain>
    </source>
</reference>
<evidence type="ECO:0000256" key="2">
    <source>
        <dbReference type="ARBA" id="ARBA00010052"/>
    </source>
</evidence>
<evidence type="ECO:0000259" key="11">
    <source>
        <dbReference type="SMART" id="SM00892"/>
    </source>
</evidence>
<name>A0A562MW90_9SPHI</name>
<evidence type="ECO:0000256" key="6">
    <source>
        <dbReference type="ARBA" id="ARBA00022801"/>
    </source>
</evidence>
<keyword evidence="3" id="KW-0540">Nuclease</keyword>
<protein>
    <submittedName>
        <fullName evidence="12">Endonuclease G</fullName>
    </submittedName>
</protein>
<keyword evidence="4 9" id="KW-0479">Metal-binding</keyword>
<dbReference type="GO" id="GO:0016787">
    <property type="term" value="F:hydrolase activity"/>
    <property type="evidence" value="ECO:0007669"/>
    <property type="project" value="UniProtKB-KW"/>
</dbReference>
<dbReference type="CDD" id="cd13121">
    <property type="entry name" value="BF2867_like_C"/>
    <property type="match status" value="1"/>
</dbReference>
<evidence type="ECO:0000313" key="12">
    <source>
        <dbReference type="EMBL" id="TWI24058.1"/>
    </source>
</evidence>
<dbReference type="EMBL" id="VLKR01000003">
    <property type="protein sequence ID" value="TWI24058.1"/>
    <property type="molecule type" value="Genomic_DNA"/>
</dbReference>
<dbReference type="InterPro" id="IPR042278">
    <property type="entry name" value="Mfa-like_1_N"/>
</dbReference>
<dbReference type="SUPFAM" id="SSF54060">
    <property type="entry name" value="His-Me finger endonucleases"/>
    <property type="match status" value="1"/>
</dbReference>
<accession>A0A562MW90</accession>
<comment type="caution">
    <text evidence="12">The sequence shown here is derived from an EMBL/GenBank/DDBJ whole genome shotgun (WGS) entry which is preliminary data.</text>
</comment>
<evidence type="ECO:0000256" key="9">
    <source>
        <dbReference type="PIRSR" id="PIRSR640255-2"/>
    </source>
</evidence>
<evidence type="ECO:0000256" key="8">
    <source>
        <dbReference type="PIRSR" id="PIRSR640255-1"/>
    </source>
</evidence>
<evidence type="ECO:0000256" key="4">
    <source>
        <dbReference type="ARBA" id="ARBA00022723"/>
    </source>
</evidence>
<feature type="active site" description="Proton acceptor" evidence="8">
    <location>
        <position position="383"/>
    </location>
</feature>
<evidence type="ECO:0000256" key="1">
    <source>
        <dbReference type="ARBA" id="ARBA00001946"/>
    </source>
</evidence>
<dbReference type="InterPro" id="IPR018524">
    <property type="entry name" value="DNA/RNA_endonuclease_AS"/>
</dbReference>
<dbReference type="SMART" id="SM00477">
    <property type="entry name" value="NUC"/>
    <property type="match status" value="1"/>
</dbReference>
<dbReference type="RefSeq" id="WP_145327315.1">
    <property type="nucleotide sequence ID" value="NZ_DAMALA010000008.1"/>
</dbReference>
<dbReference type="OrthoDB" id="9811262at2"/>
<dbReference type="InterPro" id="IPR025049">
    <property type="entry name" value="Mfa-like_1"/>
</dbReference>
<comment type="similarity">
    <text evidence="2">Belongs to the DNA/RNA non-specific endonuclease family.</text>
</comment>
<gene>
    <name evidence="12" type="ORF">IQ31_01076</name>
</gene>
<evidence type="ECO:0000256" key="5">
    <source>
        <dbReference type="ARBA" id="ARBA00022759"/>
    </source>
</evidence>
<comment type="cofactor">
    <cofactor evidence="1">
        <name>Mg(2+)</name>
        <dbReference type="ChEBI" id="CHEBI:18420"/>
    </cofactor>
</comment>
<feature type="binding site" evidence="9">
    <location>
        <position position="414"/>
    </location>
    <ligand>
        <name>Mg(2+)</name>
        <dbReference type="ChEBI" id="CHEBI:18420"/>
        <note>catalytic</note>
    </ligand>
</feature>
<dbReference type="PANTHER" id="PTHR13966:SF5">
    <property type="entry name" value="ENDONUCLEASE G, MITOCHONDRIAL"/>
    <property type="match status" value="1"/>
</dbReference>
<dbReference type="InterPro" id="IPR044925">
    <property type="entry name" value="His-Me_finger_sf"/>
</dbReference>
<dbReference type="InterPro" id="IPR040255">
    <property type="entry name" value="Non-specific_endonuclease"/>
</dbReference>
<dbReference type="InterPro" id="IPR001604">
    <property type="entry name" value="Endo_G_ENPP1-like_dom"/>
</dbReference>
<dbReference type="InterPro" id="IPR044929">
    <property type="entry name" value="DNA/RNA_non-sp_Endonuclease_sf"/>
</dbReference>